<evidence type="ECO:0000256" key="1">
    <source>
        <dbReference type="ARBA" id="ARBA00001946"/>
    </source>
</evidence>
<comment type="catalytic activity">
    <reaction evidence="7">
        <text>(2R)-O-phospho-3-sulfolactate + H2O = (2R)-3-sulfolactate + phosphate</text>
        <dbReference type="Rhea" id="RHEA:23416"/>
        <dbReference type="ChEBI" id="CHEBI:15377"/>
        <dbReference type="ChEBI" id="CHEBI:15597"/>
        <dbReference type="ChEBI" id="CHEBI:43474"/>
        <dbReference type="ChEBI" id="CHEBI:58738"/>
        <dbReference type="EC" id="3.1.3.71"/>
    </reaction>
</comment>
<proteinExistence type="inferred from homology"/>
<comment type="similarity">
    <text evidence="2">Belongs to the ComB family.</text>
</comment>
<keyword evidence="5" id="KW-0378">Hydrolase</keyword>
<dbReference type="Proteomes" id="UP000275069">
    <property type="component" value="Chromosome"/>
</dbReference>
<dbReference type="PANTHER" id="PTHR37311:SF1">
    <property type="entry name" value="2-PHOSPHOSULFOLACTATE PHOSPHATASE-RELATED"/>
    <property type="match status" value="1"/>
</dbReference>
<evidence type="ECO:0000313" key="9">
    <source>
        <dbReference type="Proteomes" id="UP000275069"/>
    </source>
</evidence>
<evidence type="ECO:0000256" key="7">
    <source>
        <dbReference type="ARBA" id="ARBA00033711"/>
    </source>
</evidence>
<dbReference type="AlphaFoldDB" id="A0A387BRR5"/>
<dbReference type="PANTHER" id="PTHR37311">
    <property type="entry name" value="2-PHOSPHOSULFOLACTATE PHOSPHATASE-RELATED"/>
    <property type="match status" value="1"/>
</dbReference>
<dbReference type="SUPFAM" id="SSF142823">
    <property type="entry name" value="ComB-like"/>
    <property type="match status" value="1"/>
</dbReference>
<dbReference type="EC" id="3.1.3.71" evidence="3"/>
<keyword evidence="6" id="KW-0460">Magnesium</keyword>
<dbReference type="GO" id="GO:0050545">
    <property type="term" value="F:sulfopyruvate decarboxylase activity"/>
    <property type="evidence" value="ECO:0007669"/>
    <property type="project" value="TreeGrafter"/>
</dbReference>
<evidence type="ECO:0000256" key="5">
    <source>
        <dbReference type="ARBA" id="ARBA00022801"/>
    </source>
</evidence>
<dbReference type="InterPro" id="IPR005238">
    <property type="entry name" value="ComB-like"/>
</dbReference>
<protein>
    <recommendedName>
        <fullName evidence="4">Probable 2-phosphosulfolactate phosphatase</fullName>
        <ecNumber evidence="3">3.1.3.71</ecNumber>
    </recommendedName>
</protein>
<dbReference type="Gene3D" id="3.90.1560.10">
    <property type="entry name" value="ComB-like"/>
    <property type="match status" value="1"/>
</dbReference>
<keyword evidence="9" id="KW-1185">Reference proteome</keyword>
<dbReference type="KEGG" id="gry:D7I44_09510"/>
<evidence type="ECO:0000313" key="8">
    <source>
        <dbReference type="EMBL" id="AYG03749.1"/>
    </source>
</evidence>
<evidence type="ECO:0000256" key="6">
    <source>
        <dbReference type="ARBA" id="ARBA00022842"/>
    </source>
</evidence>
<dbReference type="OrthoDB" id="8588453at2"/>
<organism evidence="8 9">
    <name type="scientific">Gryllotalpicola protaetiae</name>
    <dbReference type="NCBI Taxonomy" id="2419771"/>
    <lineage>
        <taxon>Bacteria</taxon>
        <taxon>Bacillati</taxon>
        <taxon>Actinomycetota</taxon>
        <taxon>Actinomycetes</taxon>
        <taxon>Micrococcales</taxon>
        <taxon>Microbacteriaceae</taxon>
        <taxon>Gryllotalpicola</taxon>
    </lineage>
</organism>
<name>A0A387BRR5_9MICO</name>
<evidence type="ECO:0000256" key="3">
    <source>
        <dbReference type="ARBA" id="ARBA00012953"/>
    </source>
</evidence>
<accession>A0A387BRR5</accession>
<dbReference type="EMBL" id="CP032624">
    <property type="protein sequence ID" value="AYG03749.1"/>
    <property type="molecule type" value="Genomic_DNA"/>
</dbReference>
<dbReference type="InterPro" id="IPR036702">
    <property type="entry name" value="ComB-like_sf"/>
</dbReference>
<comment type="cofactor">
    <cofactor evidence="1">
        <name>Mg(2+)</name>
        <dbReference type="ChEBI" id="CHEBI:18420"/>
    </cofactor>
</comment>
<dbReference type="GO" id="GO:0000287">
    <property type="term" value="F:magnesium ion binding"/>
    <property type="evidence" value="ECO:0007669"/>
    <property type="project" value="InterPro"/>
</dbReference>
<reference evidence="8 9" key="1">
    <citation type="submission" date="2018-09" db="EMBL/GenBank/DDBJ databases">
        <title>Genome sequencing of strain 2DFW10M-5.</title>
        <authorList>
            <person name="Heo J."/>
            <person name="Kim S.-J."/>
            <person name="Kwon S.-W."/>
        </authorList>
    </citation>
    <scope>NUCLEOTIDE SEQUENCE [LARGE SCALE GENOMIC DNA]</scope>
    <source>
        <strain evidence="8 9">2DFW10M-5</strain>
    </source>
</reference>
<evidence type="ECO:0000256" key="2">
    <source>
        <dbReference type="ARBA" id="ARBA00009997"/>
    </source>
</evidence>
<gene>
    <name evidence="8" type="ORF">D7I44_09510</name>
</gene>
<dbReference type="GO" id="GO:0050532">
    <property type="term" value="F:2-phosphosulfolactate phosphatase activity"/>
    <property type="evidence" value="ECO:0007669"/>
    <property type="project" value="UniProtKB-EC"/>
</dbReference>
<sequence>MPQASAGETTQGSYEVRFDWGVEGLRSIASGTSVVIVIDTISFTTTVELGVGQGLEIEPFRTVDRDAAEQYAASIGARVAARRNEPGVSLSPTSMNAKNVAAFGARRAVIVSLNGARVSTEAASFGVPVVAANLRNYSAVARWILEHQRVLGHRAGVAIVAAGERHPGDLLRPAVEDQLAAGALVGALALLGIGSPSPEATVAAASFDRLRHAAGELLAESVSARQLAAAGQLASSGGFDDVTSAAQLDVSDVVPVMRDGVYRAEKAVRSQLV</sequence>
<dbReference type="Pfam" id="PF04029">
    <property type="entry name" value="2-ph_phosp"/>
    <property type="match status" value="1"/>
</dbReference>
<dbReference type="RefSeq" id="WP_120789282.1">
    <property type="nucleotide sequence ID" value="NZ_CP032624.1"/>
</dbReference>
<evidence type="ECO:0000256" key="4">
    <source>
        <dbReference type="ARBA" id="ARBA00021948"/>
    </source>
</evidence>